<keyword evidence="1" id="KW-0808">Transferase</keyword>
<protein>
    <submittedName>
        <fullName evidence="1">TGF-beta-activated kinase 1 and MAP3K7-binding protein like</fullName>
    </submittedName>
</protein>
<accession>A0ACC1X789</accession>
<organism evidence="1 2">
    <name type="scientific">Melia azedarach</name>
    <name type="common">Chinaberry tree</name>
    <dbReference type="NCBI Taxonomy" id="155640"/>
    <lineage>
        <taxon>Eukaryota</taxon>
        <taxon>Viridiplantae</taxon>
        <taxon>Streptophyta</taxon>
        <taxon>Embryophyta</taxon>
        <taxon>Tracheophyta</taxon>
        <taxon>Spermatophyta</taxon>
        <taxon>Magnoliopsida</taxon>
        <taxon>eudicotyledons</taxon>
        <taxon>Gunneridae</taxon>
        <taxon>Pentapetalae</taxon>
        <taxon>rosids</taxon>
        <taxon>malvids</taxon>
        <taxon>Sapindales</taxon>
        <taxon>Meliaceae</taxon>
        <taxon>Melia</taxon>
    </lineage>
</organism>
<comment type="caution">
    <text evidence="1">The sequence shown here is derived from an EMBL/GenBank/DDBJ whole genome shotgun (WGS) entry which is preliminary data.</text>
</comment>
<sequence length="131" mass="14877">MAAAYSLPYSSGVVVLPSLKRSTAYRPLQVKAQSFRDEGRLSNNNIVDANMKILKERIEKVQIKERLEKCCRSCEYGWNYASGYDYKFKRDKELGQLFQLLGLVGGTITFTCLSGTLFLCLLSLLPHLIHH</sequence>
<name>A0ACC1X789_MELAZ</name>
<proteinExistence type="predicted"/>
<evidence type="ECO:0000313" key="2">
    <source>
        <dbReference type="Proteomes" id="UP001164539"/>
    </source>
</evidence>
<reference evidence="1 2" key="1">
    <citation type="journal article" date="2023" name="Science">
        <title>Complex scaffold remodeling in plant triterpene biosynthesis.</title>
        <authorList>
            <person name="De La Pena R."/>
            <person name="Hodgson H."/>
            <person name="Liu J.C."/>
            <person name="Stephenson M.J."/>
            <person name="Martin A.C."/>
            <person name="Owen C."/>
            <person name="Harkess A."/>
            <person name="Leebens-Mack J."/>
            <person name="Jimenez L.E."/>
            <person name="Osbourn A."/>
            <person name="Sattely E.S."/>
        </authorList>
    </citation>
    <scope>NUCLEOTIDE SEQUENCE [LARGE SCALE GENOMIC DNA]</scope>
    <source>
        <strain evidence="2">cv. JPN11</strain>
        <tissue evidence="1">Leaf</tissue>
    </source>
</reference>
<keyword evidence="1" id="KW-0418">Kinase</keyword>
<dbReference type="EMBL" id="CM051404">
    <property type="protein sequence ID" value="KAJ4706998.1"/>
    <property type="molecule type" value="Genomic_DNA"/>
</dbReference>
<dbReference type="Proteomes" id="UP001164539">
    <property type="component" value="Chromosome 11"/>
</dbReference>
<gene>
    <name evidence="1" type="ORF">OWV82_020574</name>
</gene>
<evidence type="ECO:0000313" key="1">
    <source>
        <dbReference type="EMBL" id="KAJ4706998.1"/>
    </source>
</evidence>
<keyword evidence="2" id="KW-1185">Reference proteome</keyword>